<comment type="caution">
    <text evidence="1">The sequence shown here is derived from an EMBL/GenBank/DDBJ whole genome shotgun (WGS) entry which is preliminary data.</text>
</comment>
<reference evidence="1 2" key="1">
    <citation type="submission" date="2023-07" db="EMBL/GenBank/DDBJ databases">
        <title>Genomic Encyclopedia of Type Strains, Phase IV (KMG-IV): sequencing the most valuable type-strain genomes for metagenomic binning, comparative biology and taxonomic classification.</title>
        <authorList>
            <person name="Goeker M."/>
        </authorList>
    </citation>
    <scope>NUCLEOTIDE SEQUENCE [LARGE SCALE GENOMIC DNA]</scope>
    <source>
        <strain evidence="1 2">DSM 23494</strain>
    </source>
</reference>
<sequence>MAVIISQIIVLEDMLPIMKQDAVIQSIEFVPLNQKGFKVCLIWNNR</sequence>
<accession>A0ABU0AGJ2</accession>
<proteinExistence type="predicted"/>
<keyword evidence="2" id="KW-1185">Reference proteome</keyword>
<organism evidence="1 2">
    <name type="scientific">Cytobacillus purgationiresistens</name>
    <dbReference type="NCBI Taxonomy" id="863449"/>
    <lineage>
        <taxon>Bacteria</taxon>
        <taxon>Bacillati</taxon>
        <taxon>Bacillota</taxon>
        <taxon>Bacilli</taxon>
        <taxon>Bacillales</taxon>
        <taxon>Bacillaceae</taxon>
        <taxon>Cytobacillus</taxon>
    </lineage>
</organism>
<evidence type="ECO:0000313" key="2">
    <source>
        <dbReference type="Proteomes" id="UP001238088"/>
    </source>
</evidence>
<evidence type="ECO:0000313" key="1">
    <source>
        <dbReference type="EMBL" id="MDQ0270373.1"/>
    </source>
</evidence>
<gene>
    <name evidence="1" type="ORF">J2S17_002248</name>
</gene>
<protein>
    <submittedName>
        <fullName evidence="1">Uncharacterized protein</fullName>
    </submittedName>
</protein>
<dbReference type="Proteomes" id="UP001238088">
    <property type="component" value="Unassembled WGS sequence"/>
</dbReference>
<name>A0ABU0AGJ2_9BACI</name>
<dbReference type="RefSeq" id="WP_307474757.1">
    <property type="nucleotide sequence ID" value="NZ_JAUSUB010000008.1"/>
</dbReference>
<dbReference type="EMBL" id="JAUSUB010000008">
    <property type="protein sequence ID" value="MDQ0270373.1"/>
    <property type="molecule type" value="Genomic_DNA"/>
</dbReference>